<keyword evidence="2" id="KW-1185">Reference proteome</keyword>
<proteinExistence type="predicted"/>
<name>A0A078A0F7_STYLE</name>
<dbReference type="EMBL" id="CCKQ01003791">
    <property type="protein sequence ID" value="CDW74933.1"/>
    <property type="molecule type" value="Genomic_DNA"/>
</dbReference>
<evidence type="ECO:0000313" key="2">
    <source>
        <dbReference type="Proteomes" id="UP000039865"/>
    </source>
</evidence>
<sequence length="125" mass="14462">MLRAVPIDSQKMWLTNDFGVYSLYYNPAIHDKESMELVCQMVEKNVYDTTVKTMEYRLGRNCCRADYNFTIFAAEAFGNKHIRENFIDTPIGQILQPNGQITLNAHAFYYGNVFCCCRENGCSIF</sequence>
<accession>A0A078A0F7</accession>
<gene>
    <name evidence="1" type="primary">Contig5426.g5802</name>
    <name evidence="1" type="ORF">STYLEM_3917</name>
</gene>
<organism evidence="1 2">
    <name type="scientific">Stylonychia lemnae</name>
    <name type="common">Ciliate</name>
    <dbReference type="NCBI Taxonomy" id="5949"/>
    <lineage>
        <taxon>Eukaryota</taxon>
        <taxon>Sar</taxon>
        <taxon>Alveolata</taxon>
        <taxon>Ciliophora</taxon>
        <taxon>Intramacronucleata</taxon>
        <taxon>Spirotrichea</taxon>
        <taxon>Stichotrichia</taxon>
        <taxon>Sporadotrichida</taxon>
        <taxon>Oxytrichidae</taxon>
        <taxon>Stylonychinae</taxon>
        <taxon>Stylonychia</taxon>
    </lineage>
</organism>
<dbReference type="InParanoid" id="A0A078A0F7"/>
<dbReference type="AlphaFoldDB" id="A0A078A0F7"/>
<evidence type="ECO:0000313" key="1">
    <source>
        <dbReference type="EMBL" id="CDW74933.1"/>
    </source>
</evidence>
<reference evidence="1 2" key="1">
    <citation type="submission" date="2014-06" db="EMBL/GenBank/DDBJ databases">
        <authorList>
            <person name="Swart Estienne"/>
        </authorList>
    </citation>
    <scope>NUCLEOTIDE SEQUENCE [LARGE SCALE GENOMIC DNA]</scope>
    <source>
        <strain evidence="1 2">130c</strain>
    </source>
</reference>
<protein>
    <submittedName>
        <fullName evidence="1">Uncharacterized protein</fullName>
    </submittedName>
</protein>
<dbReference type="Proteomes" id="UP000039865">
    <property type="component" value="Unassembled WGS sequence"/>
</dbReference>